<dbReference type="Gene3D" id="2.130.10.10">
    <property type="entry name" value="YVTN repeat-like/Quinoprotein amine dehydrogenase"/>
    <property type="match status" value="1"/>
</dbReference>
<evidence type="ECO:0000313" key="2">
    <source>
        <dbReference type="Proteomes" id="UP000185839"/>
    </source>
</evidence>
<dbReference type="SUPFAM" id="SSF63825">
    <property type="entry name" value="YWTD domain"/>
    <property type="match status" value="1"/>
</dbReference>
<dbReference type="AlphaFoldDB" id="A0A1N7JRH4"/>
<dbReference type="InterPro" id="IPR015943">
    <property type="entry name" value="WD40/YVTN_repeat-like_dom_sf"/>
</dbReference>
<dbReference type="OrthoDB" id="9773938at2"/>
<accession>A0A1N7JRH4</accession>
<reference evidence="2" key="1">
    <citation type="submission" date="2017-01" db="EMBL/GenBank/DDBJ databases">
        <authorList>
            <person name="Varghese N."/>
            <person name="Submissions S."/>
        </authorList>
    </citation>
    <scope>NUCLEOTIDE SEQUENCE [LARGE SCALE GENOMIC DNA]</scope>
    <source>
        <strain evidence="2">DSM 23145</strain>
    </source>
</reference>
<dbReference type="PANTHER" id="PTHR47197:SF3">
    <property type="entry name" value="DIHYDRO-HEME D1 DEHYDROGENASE"/>
    <property type="match status" value="1"/>
</dbReference>
<keyword evidence="2" id="KW-1185">Reference proteome</keyword>
<dbReference type="InterPro" id="IPR051200">
    <property type="entry name" value="Host-pathogen_enzymatic-act"/>
</dbReference>
<gene>
    <name evidence="1" type="ORF">SAMN05421789_102279</name>
</gene>
<dbReference type="STRING" id="713588.SAMN05421789_102279"/>
<dbReference type="Pfam" id="PF16819">
    <property type="entry name" value="DUF5074"/>
    <property type="match status" value="1"/>
</dbReference>
<dbReference type="RefSeq" id="WP_076385347.1">
    <property type="nucleotide sequence ID" value="NZ_FTOI01000002.1"/>
</dbReference>
<dbReference type="PANTHER" id="PTHR47197">
    <property type="entry name" value="PROTEIN NIRF"/>
    <property type="match status" value="1"/>
</dbReference>
<sequence length="346" mass="37369">MKFSKILMSVFALTLLFNISCRSESDEPIELPKGAYENGIFVLNEGNFGTPSASVTFLSNDLATIEQDVYKKNNGTDLGDVLQTITYNGDNAYLVLNNSNKITVVNRYTFKKTGEITAQINQPRYISIANNFIYITNDEYLGPKSVTIYKLSDLSFVKKIAFTDTAERIVEAGGTIFVQNATFGFGNTLTRINPATNEVASVVTLPNGNINKTISNNSIVYTIAAGTTDSYIYQISAAGTITKTTTLTGISNATNLDIDGGKYYFSSGNKVYSMDMSATVTPTTPIVTATGGQYSALYGFNVINGKIYTSDANGFTADSKVTVYSTTGSVIKTFEAGRGTNGFFQN</sequence>
<evidence type="ECO:0000313" key="1">
    <source>
        <dbReference type="EMBL" id="SIS51836.1"/>
    </source>
</evidence>
<proteinExistence type="predicted"/>
<dbReference type="EMBL" id="FTOI01000002">
    <property type="protein sequence ID" value="SIS51836.1"/>
    <property type="molecule type" value="Genomic_DNA"/>
</dbReference>
<dbReference type="InterPro" id="IPR031815">
    <property type="entry name" value="DUF5074"/>
</dbReference>
<organism evidence="1 2">
    <name type="scientific">Kaistella chaponensis</name>
    <dbReference type="NCBI Taxonomy" id="713588"/>
    <lineage>
        <taxon>Bacteria</taxon>
        <taxon>Pseudomonadati</taxon>
        <taxon>Bacteroidota</taxon>
        <taxon>Flavobacteriia</taxon>
        <taxon>Flavobacteriales</taxon>
        <taxon>Weeksellaceae</taxon>
        <taxon>Chryseobacterium group</taxon>
        <taxon>Kaistella</taxon>
    </lineage>
</organism>
<name>A0A1N7JRH4_9FLAO</name>
<evidence type="ECO:0008006" key="3">
    <source>
        <dbReference type="Google" id="ProtNLM"/>
    </source>
</evidence>
<dbReference type="Proteomes" id="UP000185839">
    <property type="component" value="Unassembled WGS sequence"/>
</dbReference>
<protein>
    <recommendedName>
        <fullName evidence="3">YVTN family beta-propeller protein</fullName>
    </recommendedName>
</protein>